<keyword evidence="17" id="KW-1185">Reference proteome</keyword>
<dbReference type="SMART" id="SM00369">
    <property type="entry name" value="LRR_TYP"/>
    <property type="match status" value="16"/>
</dbReference>
<dbReference type="Pfam" id="PF08263">
    <property type="entry name" value="LRRNT_2"/>
    <property type="match status" value="2"/>
</dbReference>
<protein>
    <recommendedName>
        <fullName evidence="18">Leucine-rich repeat-containing N-terminal plant-type domain-containing protein</fullName>
    </recommendedName>
</protein>
<evidence type="ECO:0000259" key="14">
    <source>
        <dbReference type="Pfam" id="PF08263"/>
    </source>
</evidence>
<dbReference type="PANTHER" id="PTHR48063">
    <property type="entry name" value="LRR RECEPTOR-LIKE KINASE"/>
    <property type="match status" value="1"/>
</dbReference>
<dbReference type="SMART" id="SM00365">
    <property type="entry name" value="LRR_SD22"/>
    <property type="match status" value="12"/>
</dbReference>
<keyword evidence="6 13" id="KW-0732">Signal</keyword>
<dbReference type="FunFam" id="3.80.10.10:FF:000095">
    <property type="entry name" value="LRR receptor-like serine/threonine-protein kinase GSO1"/>
    <property type="match status" value="3"/>
</dbReference>
<sequence>MAIATMATPLPISFFPFLLLIPAICFSICHANSNLLCIQSEREALLKFKNHLIDPSNRLSSWVEGGDCCKWIGVACHNSTGHVHQLHVAAPLSPYEQAALGGKINPSLLELKHLTYKSRNFSSLTYLNLSGALFQGAIPHNLGNLSKLQYLDLGGNDLKSKILQWVSGLSSLQYLDLSGADLHKATDWVQVTFKLPSLLELHLSECGLDNDPSPTSLNSTKSLVVLDLSWNRFSSVPKSIFSLHGLVSIDLSHNSLEGSIPDYFGNISFLEVLDLSGNHLNSSIPNSLYSLNRLQFLCLNDTQLQGTISSAIGNLSSVTHLYLSENQLNGQIPLSIGELSSLKLFDVSKNQLNGQIPLSIGQLSSLELFDVSENQLNGQIPLSIGELSSLKLFDVSENQLNGTFPLSIGELSSLEYLGFGYNLLEGVVLETHFSNLMRLTTLAASHNRLRFEPSSSWIPPFQCERIDLGHWHLGPKFAQWLKFQKKLSYLDISYAGILDFKPIHRPIAKNIPNFTISKFINLSNNSFSGSLFELLCNSSIMMEVLYIDKNLISGDIPGCWSHCQDLKILNLGSNKLTGKIPPSLGHINLSVLNLRNNSMFGELPSTLQNSTGLIMLGLSENYFNGNIPAWFGEKLSTLVVLSLRSNNFGGHIPHKICDLQILQNMDLAHYNISGVIPKCFNNLSAMATSPQQAKPIKKFMGQCHKSSETNSIGRSTDKLKLRAMAIATMTTPLPISLFPFLLLIPALCFSICHANSNLLCIQSEREALLKFKNHLIDPSNRLSSWVEGGDCCKWIGVICHNSTGYVNQLHLAAPLSQPDFDAPLAEWEAYVRSKLRGKINPSLLELKHLSSLDLSNNDFSSIHIPKIFGLLESLTYLNLSDALFQGAIPHNLGNLSKLQYLDLGGNDLKSKSLQWVSGLSSLQYLDLSGADLHKATDWVQVTFKLPSLLELHLSECGLDNDPSPTSLNSTKSLVVLDLSWNRFSSVPKSIFSLHGLVSIDLSHNSLEGSIPDYFGNISFLEVLDLSGNHLNSSIPNSLYSLNRLQFLCLNDTQLQGTISSAIGNLSSVTHLYLSENQLNGQIPLSIGELSSLKLFDVSKNQLNGQIPLSIGQLSSLELFDVSENQLNGQIPLSIGELSSLKLFDVSENQLNGTFPLSFGRLESLETLDCGYNLLEGVVSETHFSDLTRLTTLAASHNRLRFEPNSSWIPPFQCERIELGHWHLGPKFPQWLKFQKKLSYLDISYAGISDVMPTWFLNLPTQFEYLNLSSNQLTGEISYLNVTDIVDLRSNRFIGPLPRVFSTLTILYMSNNSFSGSLSQLICDPSSGKLMGVLYIDKNLISGDIPDCWNHWQRLDILNLGSNNLTGKIPPSLGHINLSMLILRNNTMFGELPSTLQNSTNLIMLDLSENHFSGSVPAWIGDKLSNLVILSLRSNNFDGHIPQKICDLQSLQNLDLAHNNISGVIPKCFNNLSAMATTNKIFNFVFSKYVVDDSFFFKALLALKGREDEYGSTLGLVTSMDLSANSLTGEIPKEIGSLVGLLSLNFSGNLLTGNIPESIGNMELMESLDLSMNRLNGKIPPSFSNLNFLNHFNVSYNNLTGQIPTSTQLQSFDNLSYVGNHLCGPPLTKSCTSKGIPTDIANNGSSSEGSKVNSLYVSIALGFVMGFWGLVAPLFFIRSWRIAYYRKLDHVYGKMYVFWATMGM</sequence>
<comment type="similarity">
    <text evidence="2">Belongs to the RLP family.</text>
</comment>
<evidence type="ECO:0000256" key="9">
    <source>
        <dbReference type="ARBA" id="ARBA00023136"/>
    </source>
</evidence>
<dbReference type="SUPFAM" id="SSF52058">
    <property type="entry name" value="L domain-like"/>
    <property type="match status" value="3"/>
</dbReference>
<feature type="chain" id="PRO_5035178825" description="Leucine-rich repeat-containing N-terminal plant-type domain-containing protein" evidence="13">
    <location>
        <begin position="32"/>
        <end position="1703"/>
    </location>
</feature>
<evidence type="ECO:0000256" key="4">
    <source>
        <dbReference type="ARBA" id="ARBA00022614"/>
    </source>
</evidence>
<evidence type="ECO:0000256" key="12">
    <source>
        <dbReference type="SAM" id="Phobius"/>
    </source>
</evidence>
<reference evidence="16 17" key="1">
    <citation type="journal article" date="2021" name="bioRxiv">
        <title>The Gossypium anomalum genome as a resource for cotton improvement and evolutionary analysis of hybrid incompatibility.</title>
        <authorList>
            <person name="Grover C.E."/>
            <person name="Yuan D."/>
            <person name="Arick M.A."/>
            <person name="Miller E.R."/>
            <person name="Hu G."/>
            <person name="Peterson D.G."/>
            <person name="Wendel J.F."/>
            <person name="Udall J.A."/>
        </authorList>
    </citation>
    <scope>NUCLEOTIDE SEQUENCE [LARGE SCALE GENOMIC DNA]</scope>
    <source>
        <strain evidence="16">JFW-Udall</strain>
        <tissue evidence="16">Leaf</tissue>
    </source>
</reference>
<dbReference type="FunFam" id="3.80.10.10:FF:001347">
    <property type="entry name" value="LRR receptor-like serine/threonine-protein kinase GSO2"/>
    <property type="match status" value="1"/>
</dbReference>
<keyword evidence="3" id="KW-1003">Cell membrane</keyword>
<dbReference type="FunFam" id="3.80.10.10:FF:000041">
    <property type="entry name" value="LRR receptor-like serine/threonine-protein kinase ERECTA"/>
    <property type="match status" value="1"/>
</dbReference>
<dbReference type="SUPFAM" id="SSF52047">
    <property type="entry name" value="RNI-like"/>
    <property type="match status" value="2"/>
</dbReference>
<name>A0A8J6CLN5_9ROSI</name>
<dbReference type="PANTHER" id="PTHR48063:SF48">
    <property type="entry name" value="LRR RECEPTOR-LIKE SERINE_THREONINE-PROTEIN KINASE FLS2"/>
    <property type="match status" value="1"/>
</dbReference>
<dbReference type="OrthoDB" id="1600340at2759"/>
<evidence type="ECO:0000256" key="13">
    <source>
        <dbReference type="SAM" id="SignalP"/>
    </source>
</evidence>
<dbReference type="EMBL" id="JAHUZN010000011">
    <property type="protein sequence ID" value="KAG8479557.1"/>
    <property type="molecule type" value="Genomic_DNA"/>
</dbReference>
<keyword evidence="8 12" id="KW-1133">Transmembrane helix</keyword>
<evidence type="ECO:0008006" key="18">
    <source>
        <dbReference type="Google" id="ProtNLM"/>
    </source>
</evidence>
<evidence type="ECO:0000256" key="8">
    <source>
        <dbReference type="ARBA" id="ARBA00022989"/>
    </source>
</evidence>
<dbReference type="FunFam" id="3.80.10.10:FF:000111">
    <property type="entry name" value="LRR receptor-like serine/threonine-protein kinase ERECTA"/>
    <property type="match status" value="1"/>
</dbReference>
<dbReference type="GO" id="GO:0005886">
    <property type="term" value="C:plasma membrane"/>
    <property type="evidence" value="ECO:0007669"/>
    <property type="project" value="UniProtKB-SubCell"/>
</dbReference>
<feature type="domain" description="Disease resistance R13L4/SHOC-2-like LRR" evidence="15">
    <location>
        <begin position="1061"/>
        <end position="1243"/>
    </location>
</feature>
<dbReference type="InterPro" id="IPR001611">
    <property type="entry name" value="Leu-rich_rpt"/>
</dbReference>
<evidence type="ECO:0000256" key="11">
    <source>
        <dbReference type="ARBA" id="ARBA00023180"/>
    </source>
</evidence>
<feature type="signal peptide" evidence="13">
    <location>
        <begin position="1"/>
        <end position="31"/>
    </location>
</feature>
<evidence type="ECO:0000313" key="16">
    <source>
        <dbReference type="EMBL" id="KAG8479557.1"/>
    </source>
</evidence>
<keyword evidence="11" id="KW-0325">Glycoprotein</keyword>
<dbReference type="PROSITE" id="PS51450">
    <property type="entry name" value="LRR"/>
    <property type="match status" value="4"/>
</dbReference>
<evidence type="ECO:0000256" key="1">
    <source>
        <dbReference type="ARBA" id="ARBA00004251"/>
    </source>
</evidence>
<dbReference type="InterPro" id="IPR032675">
    <property type="entry name" value="LRR_dom_sf"/>
</dbReference>
<evidence type="ECO:0000259" key="15">
    <source>
        <dbReference type="Pfam" id="PF23598"/>
    </source>
</evidence>
<feature type="domain" description="Leucine-rich repeat-containing N-terminal plant-type" evidence="14">
    <location>
        <begin position="39"/>
        <end position="76"/>
    </location>
</feature>
<feature type="domain" description="Disease resistance R13L4/SHOC-2-like LRR" evidence="15">
    <location>
        <begin position="310"/>
        <end position="493"/>
    </location>
</feature>
<dbReference type="Proteomes" id="UP000701853">
    <property type="component" value="Chromosome 11"/>
</dbReference>
<dbReference type="InterPro" id="IPR013210">
    <property type="entry name" value="LRR_N_plant-typ"/>
</dbReference>
<comment type="caution">
    <text evidence="16">The sequence shown here is derived from an EMBL/GenBank/DDBJ whole genome shotgun (WGS) entry which is preliminary data.</text>
</comment>
<dbReference type="InterPro" id="IPR003591">
    <property type="entry name" value="Leu-rich_rpt_typical-subtyp"/>
</dbReference>
<evidence type="ECO:0000313" key="17">
    <source>
        <dbReference type="Proteomes" id="UP000701853"/>
    </source>
</evidence>
<accession>A0A8J6CLN5</accession>
<evidence type="ECO:0000256" key="3">
    <source>
        <dbReference type="ARBA" id="ARBA00022475"/>
    </source>
</evidence>
<proteinExistence type="inferred from homology"/>
<dbReference type="Pfam" id="PF23598">
    <property type="entry name" value="LRR_14"/>
    <property type="match status" value="2"/>
</dbReference>
<comment type="subcellular location">
    <subcellularLocation>
        <location evidence="1">Cell membrane</location>
        <topology evidence="1">Single-pass type I membrane protein</topology>
    </subcellularLocation>
</comment>
<dbReference type="InterPro" id="IPR046956">
    <property type="entry name" value="RLP23-like"/>
</dbReference>
<dbReference type="Gene3D" id="3.80.10.10">
    <property type="entry name" value="Ribonuclease Inhibitor"/>
    <property type="match status" value="7"/>
</dbReference>
<evidence type="ECO:0000256" key="6">
    <source>
        <dbReference type="ARBA" id="ARBA00022729"/>
    </source>
</evidence>
<organism evidence="16 17">
    <name type="scientific">Gossypium anomalum</name>
    <dbReference type="NCBI Taxonomy" id="47600"/>
    <lineage>
        <taxon>Eukaryota</taxon>
        <taxon>Viridiplantae</taxon>
        <taxon>Streptophyta</taxon>
        <taxon>Embryophyta</taxon>
        <taxon>Tracheophyta</taxon>
        <taxon>Spermatophyta</taxon>
        <taxon>Magnoliopsida</taxon>
        <taxon>eudicotyledons</taxon>
        <taxon>Gunneridae</taxon>
        <taxon>Pentapetalae</taxon>
        <taxon>rosids</taxon>
        <taxon>malvids</taxon>
        <taxon>Malvales</taxon>
        <taxon>Malvaceae</taxon>
        <taxon>Malvoideae</taxon>
        <taxon>Gossypium</taxon>
    </lineage>
</organism>
<feature type="domain" description="Leucine-rich repeat-containing N-terminal plant-type" evidence="14">
    <location>
        <begin position="762"/>
        <end position="799"/>
    </location>
</feature>
<keyword evidence="7" id="KW-0677">Repeat</keyword>
<keyword evidence="10" id="KW-0675">Receptor</keyword>
<evidence type="ECO:0000256" key="7">
    <source>
        <dbReference type="ARBA" id="ARBA00022737"/>
    </source>
</evidence>
<dbReference type="Pfam" id="PF13855">
    <property type="entry name" value="LRR_8"/>
    <property type="match status" value="4"/>
</dbReference>
<dbReference type="Pfam" id="PF00560">
    <property type="entry name" value="LRR_1"/>
    <property type="match status" value="6"/>
</dbReference>
<gene>
    <name evidence="16" type="ORF">CXB51_029378</name>
</gene>
<evidence type="ECO:0000256" key="5">
    <source>
        <dbReference type="ARBA" id="ARBA00022692"/>
    </source>
</evidence>
<keyword evidence="4" id="KW-0433">Leucine-rich repeat</keyword>
<evidence type="ECO:0000256" key="10">
    <source>
        <dbReference type="ARBA" id="ARBA00023170"/>
    </source>
</evidence>
<keyword evidence="5 12" id="KW-0812">Transmembrane</keyword>
<dbReference type="InterPro" id="IPR055414">
    <property type="entry name" value="LRR_R13L4/SHOC2-like"/>
</dbReference>
<feature type="transmembrane region" description="Helical" evidence="12">
    <location>
        <begin position="1654"/>
        <end position="1676"/>
    </location>
</feature>
<evidence type="ECO:0000256" key="2">
    <source>
        <dbReference type="ARBA" id="ARBA00009592"/>
    </source>
</evidence>
<keyword evidence="9 12" id="KW-0472">Membrane</keyword>